<dbReference type="Pfam" id="PF07681">
    <property type="entry name" value="DoxX"/>
    <property type="match status" value="1"/>
</dbReference>
<dbReference type="RefSeq" id="WP_127787549.1">
    <property type="nucleotide sequence ID" value="NZ_SACL01000003.1"/>
</dbReference>
<feature type="transmembrane region" description="Helical" evidence="7">
    <location>
        <begin position="50"/>
        <end position="70"/>
    </location>
</feature>
<gene>
    <name evidence="8" type="ORF">EOD42_10900</name>
</gene>
<evidence type="ECO:0000256" key="2">
    <source>
        <dbReference type="ARBA" id="ARBA00006679"/>
    </source>
</evidence>
<dbReference type="PANTHER" id="PTHR33452">
    <property type="entry name" value="OXIDOREDUCTASE CATD-RELATED"/>
    <property type="match status" value="1"/>
</dbReference>
<feature type="transmembrane region" description="Helical" evidence="7">
    <location>
        <begin position="104"/>
        <end position="127"/>
    </location>
</feature>
<feature type="transmembrane region" description="Helical" evidence="7">
    <location>
        <begin position="77"/>
        <end position="98"/>
    </location>
</feature>
<dbReference type="InterPro" id="IPR051907">
    <property type="entry name" value="DoxX-like_oxidoreductase"/>
</dbReference>
<evidence type="ECO:0000313" key="8">
    <source>
        <dbReference type="EMBL" id="RVT96902.1"/>
    </source>
</evidence>
<feature type="transmembrane region" description="Helical" evidence="7">
    <location>
        <begin position="12"/>
        <end position="30"/>
    </location>
</feature>
<sequence length="143" mass="15127">MQPNLTPYAALLLRLSLGAILLAHGLYMKIMTVGLTNVMAYFGRIGFPPILAPIVAFGETAAGIALVVGVMVRPASVLVLPILIGAALQHTGNGWMFASPRGGWEFPVLLIVLAVVQALLGAGAFALEPVREKLRKFLPAWAV</sequence>
<keyword evidence="4 7" id="KW-0812">Transmembrane</keyword>
<evidence type="ECO:0000256" key="1">
    <source>
        <dbReference type="ARBA" id="ARBA00004651"/>
    </source>
</evidence>
<dbReference type="AlphaFoldDB" id="A0A437MGZ0"/>
<dbReference type="GO" id="GO:0005886">
    <property type="term" value="C:plasma membrane"/>
    <property type="evidence" value="ECO:0007669"/>
    <property type="project" value="UniProtKB-SubCell"/>
</dbReference>
<keyword evidence="5 7" id="KW-1133">Transmembrane helix</keyword>
<comment type="subcellular location">
    <subcellularLocation>
        <location evidence="1">Cell membrane</location>
        <topology evidence="1">Multi-pass membrane protein</topology>
    </subcellularLocation>
</comment>
<comment type="similarity">
    <text evidence="2">Belongs to the DoxX family.</text>
</comment>
<keyword evidence="3" id="KW-1003">Cell membrane</keyword>
<dbReference type="OrthoDB" id="5382961at2"/>
<name>A0A437MGZ0_9PROT</name>
<dbReference type="PANTHER" id="PTHR33452:SF1">
    <property type="entry name" value="INNER MEMBRANE PROTEIN YPHA-RELATED"/>
    <property type="match status" value="1"/>
</dbReference>
<reference evidence="8 9" key="1">
    <citation type="submission" date="2019-01" db="EMBL/GenBank/DDBJ databases">
        <authorList>
            <person name="Chen W.-M."/>
        </authorList>
    </citation>
    <scope>NUCLEOTIDE SEQUENCE [LARGE SCALE GENOMIC DNA]</scope>
    <source>
        <strain evidence="8 9">CCP-6</strain>
    </source>
</reference>
<dbReference type="EMBL" id="SACL01000003">
    <property type="protein sequence ID" value="RVT96902.1"/>
    <property type="molecule type" value="Genomic_DNA"/>
</dbReference>
<proteinExistence type="inferred from homology"/>
<keyword evidence="9" id="KW-1185">Reference proteome</keyword>
<evidence type="ECO:0000256" key="7">
    <source>
        <dbReference type="SAM" id="Phobius"/>
    </source>
</evidence>
<organism evidence="8 9">
    <name type="scientific">Rhodovarius crocodyli</name>
    <dbReference type="NCBI Taxonomy" id="1979269"/>
    <lineage>
        <taxon>Bacteria</taxon>
        <taxon>Pseudomonadati</taxon>
        <taxon>Pseudomonadota</taxon>
        <taxon>Alphaproteobacteria</taxon>
        <taxon>Acetobacterales</taxon>
        <taxon>Roseomonadaceae</taxon>
        <taxon>Rhodovarius</taxon>
    </lineage>
</organism>
<protein>
    <submittedName>
        <fullName evidence="8">DoxX family protein</fullName>
    </submittedName>
</protein>
<dbReference type="Proteomes" id="UP000282957">
    <property type="component" value="Unassembled WGS sequence"/>
</dbReference>
<comment type="caution">
    <text evidence="8">The sequence shown here is derived from an EMBL/GenBank/DDBJ whole genome shotgun (WGS) entry which is preliminary data.</text>
</comment>
<evidence type="ECO:0000256" key="4">
    <source>
        <dbReference type="ARBA" id="ARBA00022692"/>
    </source>
</evidence>
<evidence type="ECO:0000256" key="6">
    <source>
        <dbReference type="ARBA" id="ARBA00023136"/>
    </source>
</evidence>
<evidence type="ECO:0000256" key="3">
    <source>
        <dbReference type="ARBA" id="ARBA00022475"/>
    </source>
</evidence>
<dbReference type="InterPro" id="IPR032808">
    <property type="entry name" value="DoxX"/>
</dbReference>
<evidence type="ECO:0000256" key="5">
    <source>
        <dbReference type="ARBA" id="ARBA00022989"/>
    </source>
</evidence>
<accession>A0A437MGZ0</accession>
<evidence type="ECO:0000313" key="9">
    <source>
        <dbReference type="Proteomes" id="UP000282957"/>
    </source>
</evidence>
<keyword evidence="6 7" id="KW-0472">Membrane</keyword>